<name>A0AAU7GA15_9MICO</name>
<accession>A0AAU7GA15</accession>
<evidence type="ECO:0000313" key="2">
    <source>
        <dbReference type="EMBL" id="XBM47702.1"/>
    </source>
</evidence>
<protein>
    <submittedName>
        <fullName evidence="2">Uncharacterized protein</fullName>
    </submittedName>
</protein>
<dbReference type="AlphaFoldDB" id="A0AAU7GA15"/>
<proteinExistence type="predicted"/>
<reference evidence="2" key="1">
    <citation type="submission" date="2024-05" db="EMBL/GenBank/DDBJ databases">
        <title>The Natural Products Discovery Center: Release of the First 8490 Sequenced Strains for Exploring Actinobacteria Biosynthetic Diversity.</title>
        <authorList>
            <person name="Kalkreuter E."/>
            <person name="Kautsar S.A."/>
            <person name="Yang D."/>
            <person name="Bader C.D."/>
            <person name="Teijaro C.N."/>
            <person name="Fluegel L."/>
            <person name="Davis C.M."/>
            <person name="Simpson J.R."/>
            <person name="Lauterbach L."/>
            <person name="Steele A.D."/>
            <person name="Gui C."/>
            <person name="Meng S."/>
            <person name="Li G."/>
            <person name="Viehrig K."/>
            <person name="Ye F."/>
            <person name="Su P."/>
            <person name="Kiefer A.F."/>
            <person name="Nichols A."/>
            <person name="Cepeda A.J."/>
            <person name="Yan W."/>
            <person name="Fan B."/>
            <person name="Jiang Y."/>
            <person name="Adhikari A."/>
            <person name="Zheng C.-J."/>
            <person name="Schuster L."/>
            <person name="Cowan T.M."/>
            <person name="Smanski M.J."/>
            <person name="Chevrette M.G."/>
            <person name="de Carvalho L.P.S."/>
            <person name="Shen B."/>
        </authorList>
    </citation>
    <scope>NUCLEOTIDE SEQUENCE</scope>
    <source>
        <strain evidence="2">NPDC080035</strain>
    </source>
</reference>
<evidence type="ECO:0000256" key="1">
    <source>
        <dbReference type="SAM" id="MobiDB-lite"/>
    </source>
</evidence>
<sequence>MTADDTTVDERPGKPGGPGPDHPTSPSHPETVDPATGTDPDGTPVENPGG</sequence>
<dbReference type="RefSeq" id="WP_348787668.1">
    <property type="nucleotide sequence ID" value="NZ_CP157390.1"/>
</dbReference>
<dbReference type="EMBL" id="CP157390">
    <property type="protein sequence ID" value="XBM47702.1"/>
    <property type="molecule type" value="Genomic_DNA"/>
</dbReference>
<feature type="region of interest" description="Disordered" evidence="1">
    <location>
        <begin position="1"/>
        <end position="50"/>
    </location>
</feature>
<gene>
    <name evidence="2" type="ORF">AAME72_16755</name>
</gene>
<organism evidence="2">
    <name type="scientific">Leifsonia sp. NPDC080035</name>
    <dbReference type="NCBI Taxonomy" id="3143936"/>
    <lineage>
        <taxon>Bacteria</taxon>
        <taxon>Bacillati</taxon>
        <taxon>Actinomycetota</taxon>
        <taxon>Actinomycetes</taxon>
        <taxon>Micrococcales</taxon>
        <taxon>Microbacteriaceae</taxon>
        <taxon>Leifsonia</taxon>
    </lineage>
</organism>